<dbReference type="SUPFAM" id="SSF56420">
    <property type="entry name" value="Peptide deformylase"/>
    <property type="match status" value="1"/>
</dbReference>
<dbReference type="Gene3D" id="3.90.45.10">
    <property type="entry name" value="Peptide deformylase"/>
    <property type="match status" value="1"/>
</dbReference>
<dbReference type="PANTHER" id="PTHR10458:SF22">
    <property type="entry name" value="PEPTIDE DEFORMYLASE"/>
    <property type="match status" value="1"/>
</dbReference>
<dbReference type="PANTHER" id="PTHR10458">
    <property type="entry name" value="PEPTIDE DEFORMYLASE"/>
    <property type="match status" value="1"/>
</dbReference>
<dbReference type="PIRSF" id="PIRSF004749">
    <property type="entry name" value="Pep_def"/>
    <property type="match status" value="1"/>
</dbReference>
<dbReference type="CDD" id="cd00487">
    <property type="entry name" value="Pep_deformylase"/>
    <property type="match status" value="1"/>
</dbReference>
<reference evidence="4" key="1">
    <citation type="submission" date="2020-05" db="EMBL/GenBank/DDBJ databases">
        <authorList>
            <person name="Chiriac C."/>
            <person name="Salcher M."/>
            <person name="Ghai R."/>
            <person name="Kavagutti S V."/>
        </authorList>
    </citation>
    <scope>NUCLEOTIDE SEQUENCE</scope>
</reference>
<evidence type="ECO:0000313" key="5">
    <source>
        <dbReference type="EMBL" id="CAB4988837.1"/>
    </source>
</evidence>
<name>A0A6J7HC95_9ZZZZ</name>
<evidence type="ECO:0000313" key="4">
    <source>
        <dbReference type="EMBL" id="CAB4917254.1"/>
    </source>
</evidence>
<dbReference type="InterPro" id="IPR023635">
    <property type="entry name" value="Peptide_deformylase"/>
</dbReference>
<evidence type="ECO:0000313" key="2">
    <source>
        <dbReference type="EMBL" id="CAB4727385.1"/>
    </source>
</evidence>
<dbReference type="EMBL" id="CAFABA010000111">
    <property type="protein sequence ID" value="CAB4835038.1"/>
    <property type="molecule type" value="Genomic_DNA"/>
</dbReference>
<dbReference type="NCBIfam" id="TIGR00079">
    <property type="entry name" value="pept_deformyl"/>
    <property type="match status" value="1"/>
</dbReference>
<accession>A0A6J7HC95</accession>
<dbReference type="InterPro" id="IPR036821">
    <property type="entry name" value="Peptide_deformylase_sf"/>
</dbReference>
<evidence type="ECO:0000256" key="1">
    <source>
        <dbReference type="ARBA" id="ARBA00010759"/>
    </source>
</evidence>
<evidence type="ECO:0000313" key="3">
    <source>
        <dbReference type="EMBL" id="CAB4835038.1"/>
    </source>
</evidence>
<comment type="similarity">
    <text evidence="1">Belongs to the polypeptide deformylase family.</text>
</comment>
<dbReference type="Pfam" id="PF01327">
    <property type="entry name" value="Pep_deformylase"/>
    <property type="match status" value="1"/>
</dbReference>
<dbReference type="NCBIfam" id="NF001159">
    <property type="entry name" value="PRK00150.1-3"/>
    <property type="match status" value="1"/>
</dbReference>
<dbReference type="EMBL" id="CAEZYR010000005">
    <property type="protein sequence ID" value="CAB4727385.1"/>
    <property type="molecule type" value="Genomic_DNA"/>
</dbReference>
<dbReference type="EMBL" id="CAFBMH010000075">
    <property type="protein sequence ID" value="CAB4917254.1"/>
    <property type="molecule type" value="Genomic_DNA"/>
</dbReference>
<dbReference type="EMBL" id="CAFBOS010000039">
    <property type="protein sequence ID" value="CAB4988837.1"/>
    <property type="molecule type" value="Genomic_DNA"/>
</dbReference>
<dbReference type="GO" id="GO:0042586">
    <property type="term" value="F:peptide deformylase activity"/>
    <property type="evidence" value="ECO:0007669"/>
    <property type="project" value="InterPro"/>
</dbReference>
<dbReference type="AlphaFoldDB" id="A0A6J7HC95"/>
<proteinExistence type="inferred from homology"/>
<dbReference type="HAMAP" id="MF_00163">
    <property type="entry name" value="Pep_deformylase"/>
    <property type="match status" value="1"/>
</dbReference>
<organism evidence="4">
    <name type="scientific">freshwater metagenome</name>
    <dbReference type="NCBI Taxonomy" id="449393"/>
    <lineage>
        <taxon>unclassified sequences</taxon>
        <taxon>metagenomes</taxon>
        <taxon>ecological metagenomes</taxon>
    </lineage>
</organism>
<sequence>MAPYQIRVFGDPVLKQVAKEITNVDDALVRLVDDMFETMYDAPGIGLAAPQVGVQKRLFVYDLGDEPGVLVNPVIKETDGEWLYEEGCLSVPGLSWEILRPNRVHLVGYDLDGNEIDLEVDELAGRLFQHEFDHLDGKLLLEHLDEDQRRDAMKILRDRAMAMPDVEPAPPKRRGLSLR</sequence>
<protein>
    <submittedName>
        <fullName evidence="4">Unannotated protein</fullName>
    </submittedName>
</protein>
<gene>
    <name evidence="2" type="ORF">UFOPK2754_00247</name>
    <name evidence="3" type="ORF">UFOPK3139_02286</name>
    <name evidence="4" type="ORF">UFOPK3543_01884</name>
    <name evidence="5" type="ORF">UFOPK3967_00860</name>
</gene>
<dbReference type="PRINTS" id="PR01576">
    <property type="entry name" value="PDEFORMYLASE"/>
</dbReference>